<dbReference type="InterPro" id="IPR032506">
    <property type="entry name" value="SGSH_C"/>
</dbReference>
<comment type="caution">
    <text evidence="2">The sequence shown here is derived from an EMBL/GenBank/DDBJ whole genome shotgun (WGS) entry which is preliminary data.</text>
</comment>
<gene>
    <name evidence="2" type="ORF">S12H4_17580</name>
</gene>
<proteinExistence type="predicted"/>
<feature type="domain" description="N-sulphoglucosamine sulphohydrolase C-terminal" evidence="1">
    <location>
        <begin position="34"/>
        <end position="168"/>
    </location>
</feature>
<evidence type="ECO:0000313" key="2">
    <source>
        <dbReference type="EMBL" id="GAI86004.1"/>
    </source>
</evidence>
<feature type="non-terminal residue" evidence="2">
    <location>
        <position position="1"/>
    </location>
</feature>
<dbReference type="Pfam" id="PF13432">
    <property type="entry name" value="TPR_16"/>
    <property type="match status" value="1"/>
</dbReference>
<dbReference type="SUPFAM" id="SSF48452">
    <property type="entry name" value="TPR-like"/>
    <property type="match status" value="1"/>
</dbReference>
<dbReference type="EMBL" id="BARW01008609">
    <property type="protein sequence ID" value="GAI86004.1"/>
    <property type="molecule type" value="Genomic_DNA"/>
</dbReference>
<dbReference type="Gene3D" id="1.25.40.10">
    <property type="entry name" value="Tetratricopeptide repeat domain"/>
    <property type="match status" value="1"/>
</dbReference>
<dbReference type="GO" id="GO:0015024">
    <property type="term" value="F:glucuronate-2-sulfatase activity"/>
    <property type="evidence" value="ECO:0007669"/>
    <property type="project" value="TreeGrafter"/>
</dbReference>
<dbReference type="PANTHER" id="PTHR46615:SF1">
    <property type="entry name" value="ARYLSULFATASE K"/>
    <property type="match status" value="1"/>
</dbReference>
<evidence type="ECO:0000259" key="1">
    <source>
        <dbReference type="Pfam" id="PF16347"/>
    </source>
</evidence>
<dbReference type="Gene3D" id="3.40.720.10">
    <property type="entry name" value="Alkaline Phosphatase, subunit A"/>
    <property type="match status" value="1"/>
</dbReference>
<dbReference type="PANTHER" id="PTHR46615">
    <property type="entry name" value="ARYLSULFATASE K"/>
    <property type="match status" value="1"/>
</dbReference>
<dbReference type="InterPro" id="IPR051849">
    <property type="entry name" value="GAG-degrading_sulfatase"/>
</dbReference>
<organism evidence="2">
    <name type="scientific">marine sediment metagenome</name>
    <dbReference type="NCBI Taxonomy" id="412755"/>
    <lineage>
        <taxon>unclassified sequences</taxon>
        <taxon>metagenomes</taxon>
        <taxon>ecological metagenomes</taxon>
    </lineage>
</organism>
<dbReference type="InterPro" id="IPR017850">
    <property type="entry name" value="Alkaline_phosphatase_core_sf"/>
</dbReference>
<reference evidence="2" key="1">
    <citation type="journal article" date="2014" name="Front. Microbiol.">
        <title>High frequency of phylogenetically diverse reductive dehalogenase-homologous genes in deep subseafloor sedimentary metagenomes.</title>
        <authorList>
            <person name="Kawai M."/>
            <person name="Futagami T."/>
            <person name="Toyoda A."/>
            <person name="Takaki Y."/>
            <person name="Nishi S."/>
            <person name="Hori S."/>
            <person name="Arai W."/>
            <person name="Tsubouchi T."/>
            <person name="Morono Y."/>
            <person name="Uchiyama I."/>
            <person name="Ito T."/>
            <person name="Fujiyama A."/>
            <person name="Inagaki F."/>
            <person name="Takami H."/>
        </authorList>
    </citation>
    <scope>NUCLEOTIDE SEQUENCE</scope>
    <source>
        <strain evidence="2">Expedition CK06-06</strain>
    </source>
</reference>
<dbReference type="InterPro" id="IPR019734">
    <property type="entry name" value="TPR_rpt"/>
</dbReference>
<sequence length="344" mass="39137">DKLKSLGIYDSTLIIITGDHGESLGEHSEATHAYFIYDATVKVPLIFKLPGKRQRRRIDDLVGLVDIAPTVCSLLGIDSLPEVQGRDLSQYFKGNDGINKERHIYCESMTPTKYNCSSLLGVVTRRFKYIQAPRPELYDLIEDPDEIKNLAESLPQRARIMQDRLKRIVEQSVRKGGSGSQLKLDDEARRKLESLGYVAGDGVKEDFEFDQTRDDPKDFIEFYQIHSQLVVRIHKEEYDIAKGLCQKLLDQRPDFASGHLNMSRILQAEGDPNKAREHLEECLRLDPDNTDAHNNLAMIFLDKGRLDQAIAHFSEALKYNPSYLHAINNLGSVFLRHGEIDKAN</sequence>
<feature type="non-terminal residue" evidence="2">
    <location>
        <position position="344"/>
    </location>
</feature>
<dbReference type="Pfam" id="PF16347">
    <property type="entry name" value="SGSH_C"/>
    <property type="match status" value="1"/>
</dbReference>
<dbReference type="InterPro" id="IPR011990">
    <property type="entry name" value="TPR-like_helical_dom_sf"/>
</dbReference>
<accession>X1U161</accession>
<dbReference type="AlphaFoldDB" id="X1U161"/>
<protein>
    <recommendedName>
        <fullName evidence="1">N-sulphoglucosamine sulphohydrolase C-terminal domain-containing protein</fullName>
    </recommendedName>
</protein>
<dbReference type="SUPFAM" id="SSF53649">
    <property type="entry name" value="Alkaline phosphatase-like"/>
    <property type="match status" value="1"/>
</dbReference>
<dbReference type="PROSITE" id="PS50005">
    <property type="entry name" value="TPR"/>
    <property type="match status" value="2"/>
</dbReference>
<dbReference type="GO" id="GO:0004065">
    <property type="term" value="F:arylsulfatase activity"/>
    <property type="evidence" value="ECO:0007669"/>
    <property type="project" value="TreeGrafter"/>
</dbReference>
<name>X1U161_9ZZZZ</name>
<dbReference type="SMART" id="SM00028">
    <property type="entry name" value="TPR"/>
    <property type="match status" value="2"/>
</dbReference>
<dbReference type="PROSITE" id="PS50293">
    <property type="entry name" value="TPR_REGION"/>
    <property type="match status" value="1"/>
</dbReference>